<dbReference type="RefSeq" id="WP_042205128.1">
    <property type="nucleotide sequence ID" value="NZ_CP009288.1"/>
</dbReference>
<protein>
    <submittedName>
        <fullName evidence="1">Uncharacterized protein</fullName>
    </submittedName>
</protein>
<keyword evidence="2" id="KW-1185">Reference proteome</keyword>
<dbReference type="EMBL" id="CP009288">
    <property type="protein sequence ID" value="AIQ11197.1"/>
    <property type="molecule type" value="Genomic_DNA"/>
</dbReference>
<proteinExistence type="predicted"/>
<dbReference type="AlphaFoldDB" id="A0A089HJC6"/>
<gene>
    <name evidence="1" type="ORF">PDUR_03685</name>
</gene>
<evidence type="ECO:0000313" key="1">
    <source>
        <dbReference type="EMBL" id="AIQ11197.1"/>
    </source>
</evidence>
<dbReference type="KEGG" id="pdu:PDUR_03685"/>
<organism evidence="1 2">
    <name type="scientific">Paenibacillus durus</name>
    <name type="common">Paenibacillus azotofixans</name>
    <dbReference type="NCBI Taxonomy" id="44251"/>
    <lineage>
        <taxon>Bacteria</taxon>
        <taxon>Bacillati</taxon>
        <taxon>Bacillota</taxon>
        <taxon>Bacilli</taxon>
        <taxon>Bacillales</taxon>
        <taxon>Paenibacillaceae</taxon>
        <taxon>Paenibacillus</taxon>
    </lineage>
</organism>
<accession>A0A089HJC6</accession>
<name>A0A089HJC6_PAEDU</name>
<dbReference type="OrthoDB" id="1690737at2"/>
<dbReference type="STRING" id="44251.PDUR_03685"/>
<dbReference type="Proteomes" id="UP000029409">
    <property type="component" value="Chromosome"/>
</dbReference>
<reference evidence="1 2" key="1">
    <citation type="submission" date="2014-08" db="EMBL/GenBank/DDBJ databases">
        <title>Comparative genomics of the Paenibacillus odorifer group.</title>
        <authorList>
            <person name="den Bakker H.C."/>
            <person name="Tsai Y.-C."/>
            <person name="Martin N."/>
            <person name="Korlach J."/>
            <person name="Wiedmann M."/>
        </authorList>
    </citation>
    <scope>NUCLEOTIDE SEQUENCE [LARGE SCALE GENOMIC DNA]</scope>
    <source>
        <strain evidence="1 2">DSM 1735</strain>
    </source>
</reference>
<sequence length="158" mass="17738">MLLLNVTGQLAPSDSKRHITYGFQLDKPAAVIRLRFTYWPKLLEDEGQAMGLIMKSIDSYVAPEHQSPVREGWRRYLPLKNLLTLSMDDPIGYRGACHRHDAEQSLFLSEQEASEGLMPGKLALGEWNVTISAHSVITERCSYELSIWTEGAETACDG</sequence>
<evidence type="ECO:0000313" key="2">
    <source>
        <dbReference type="Proteomes" id="UP000029409"/>
    </source>
</evidence>
<dbReference type="eggNOG" id="COG0613">
    <property type="taxonomic scope" value="Bacteria"/>
</dbReference>